<evidence type="ECO:0000256" key="4">
    <source>
        <dbReference type="ARBA" id="ARBA00023002"/>
    </source>
</evidence>
<protein>
    <recommendedName>
        <fullName evidence="5">Enoyl reductase (ER) domain-containing protein</fullName>
    </recommendedName>
</protein>
<keyword evidence="2" id="KW-0547">Nucleotide-binding</keyword>
<comment type="similarity">
    <text evidence="1">Belongs to the zinc-containing alcohol dehydrogenase family.</text>
</comment>
<dbReference type="RefSeq" id="XP_020060619.1">
    <property type="nucleotide sequence ID" value="XM_020198112.1"/>
</dbReference>
<dbReference type="SUPFAM" id="SSF51735">
    <property type="entry name" value="NAD(P)-binding Rossmann-fold domains"/>
    <property type="match status" value="1"/>
</dbReference>
<reference evidence="7" key="1">
    <citation type="journal article" date="2017" name="Genome Biol.">
        <title>Comparative genomics reveals high biological diversity and specific adaptations in the industrially and medically important fungal genus Aspergillus.</title>
        <authorList>
            <person name="de Vries R.P."/>
            <person name="Riley R."/>
            <person name="Wiebenga A."/>
            <person name="Aguilar-Osorio G."/>
            <person name="Amillis S."/>
            <person name="Uchima C.A."/>
            <person name="Anderluh G."/>
            <person name="Asadollahi M."/>
            <person name="Askin M."/>
            <person name="Barry K."/>
            <person name="Battaglia E."/>
            <person name="Bayram O."/>
            <person name="Benocci T."/>
            <person name="Braus-Stromeyer S.A."/>
            <person name="Caldana C."/>
            <person name="Canovas D."/>
            <person name="Cerqueira G.C."/>
            <person name="Chen F."/>
            <person name="Chen W."/>
            <person name="Choi C."/>
            <person name="Clum A."/>
            <person name="Dos Santos R.A."/>
            <person name="Damasio A.R."/>
            <person name="Diallinas G."/>
            <person name="Emri T."/>
            <person name="Fekete E."/>
            <person name="Flipphi M."/>
            <person name="Freyberg S."/>
            <person name="Gallo A."/>
            <person name="Gournas C."/>
            <person name="Habgood R."/>
            <person name="Hainaut M."/>
            <person name="Harispe M.L."/>
            <person name="Henrissat B."/>
            <person name="Hilden K.S."/>
            <person name="Hope R."/>
            <person name="Hossain A."/>
            <person name="Karabika E."/>
            <person name="Karaffa L."/>
            <person name="Karanyi Z."/>
            <person name="Krasevec N."/>
            <person name="Kuo A."/>
            <person name="Kusch H."/>
            <person name="LaButti K."/>
            <person name="Lagendijk E.L."/>
            <person name="Lapidus A."/>
            <person name="Levasseur A."/>
            <person name="Lindquist E."/>
            <person name="Lipzen A."/>
            <person name="Logrieco A.F."/>
            <person name="MacCabe A."/>
            <person name="Maekelae M.R."/>
            <person name="Malavazi I."/>
            <person name="Melin P."/>
            <person name="Meyer V."/>
            <person name="Mielnichuk N."/>
            <person name="Miskei M."/>
            <person name="Molnar A.P."/>
            <person name="Mule G."/>
            <person name="Ngan C.Y."/>
            <person name="Orejas M."/>
            <person name="Orosz E."/>
            <person name="Ouedraogo J.P."/>
            <person name="Overkamp K.M."/>
            <person name="Park H.-S."/>
            <person name="Perrone G."/>
            <person name="Piumi F."/>
            <person name="Punt P.J."/>
            <person name="Ram A.F."/>
            <person name="Ramon A."/>
            <person name="Rauscher S."/>
            <person name="Record E."/>
            <person name="Riano-Pachon D.M."/>
            <person name="Robert V."/>
            <person name="Roehrig J."/>
            <person name="Ruller R."/>
            <person name="Salamov A."/>
            <person name="Salih N.S."/>
            <person name="Samson R.A."/>
            <person name="Sandor E."/>
            <person name="Sanguinetti M."/>
            <person name="Schuetze T."/>
            <person name="Sepcic K."/>
            <person name="Shelest E."/>
            <person name="Sherlock G."/>
            <person name="Sophianopoulou V."/>
            <person name="Squina F.M."/>
            <person name="Sun H."/>
            <person name="Susca A."/>
            <person name="Todd R.B."/>
            <person name="Tsang A."/>
            <person name="Unkles S.E."/>
            <person name="van de Wiele N."/>
            <person name="van Rossen-Uffink D."/>
            <person name="Oliveira J.V."/>
            <person name="Vesth T.C."/>
            <person name="Visser J."/>
            <person name="Yu J.-H."/>
            <person name="Zhou M."/>
            <person name="Andersen M.R."/>
            <person name="Archer D.B."/>
            <person name="Baker S.E."/>
            <person name="Benoit I."/>
            <person name="Brakhage A.A."/>
            <person name="Braus G.H."/>
            <person name="Fischer R."/>
            <person name="Frisvad J.C."/>
            <person name="Goldman G.H."/>
            <person name="Houbraken J."/>
            <person name="Oakley B."/>
            <person name="Pocsi I."/>
            <person name="Scazzocchio C."/>
            <person name="Seiboth B."/>
            <person name="vanKuyk P.A."/>
            <person name="Wortman J."/>
            <person name="Dyer P.S."/>
            <person name="Grigoriev I.V."/>
        </authorList>
    </citation>
    <scope>NUCLEOTIDE SEQUENCE [LARGE SCALE GENOMIC DNA]</scope>
    <source>
        <strain evidence="7">ATCC 16872 / CBS 172.66 / WB 5094</strain>
    </source>
</reference>
<keyword evidence="4" id="KW-0560">Oxidoreductase</keyword>
<evidence type="ECO:0000259" key="5">
    <source>
        <dbReference type="SMART" id="SM00829"/>
    </source>
</evidence>
<organism evidence="6 7">
    <name type="scientific">Aspergillus aculeatus (strain ATCC 16872 / CBS 172.66 / WB 5094)</name>
    <dbReference type="NCBI Taxonomy" id="690307"/>
    <lineage>
        <taxon>Eukaryota</taxon>
        <taxon>Fungi</taxon>
        <taxon>Dikarya</taxon>
        <taxon>Ascomycota</taxon>
        <taxon>Pezizomycotina</taxon>
        <taxon>Eurotiomycetes</taxon>
        <taxon>Eurotiomycetidae</taxon>
        <taxon>Eurotiales</taxon>
        <taxon>Aspergillaceae</taxon>
        <taxon>Aspergillus</taxon>
        <taxon>Aspergillus subgen. Circumdati</taxon>
    </lineage>
</organism>
<evidence type="ECO:0000256" key="2">
    <source>
        <dbReference type="ARBA" id="ARBA00022741"/>
    </source>
</evidence>
<keyword evidence="7" id="KW-1185">Reference proteome</keyword>
<evidence type="ECO:0000256" key="1">
    <source>
        <dbReference type="ARBA" id="ARBA00008072"/>
    </source>
</evidence>
<dbReference type="InterPro" id="IPR011032">
    <property type="entry name" value="GroES-like_sf"/>
</dbReference>
<dbReference type="SUPFAM" id="SSF50129">
    <property type="entry name" value="GroES-like"/>
    <property type="match status" value="1"/>
</dbReference>
<sequence length="357" mass="38645">MASNVAGLIRKPGYLITIEAVDQWVPAEGELLVRVEAINFNPIDTKLQRSDLFQSTYPLVVGFTFAGTVIATGQGMESVQSGDRVVVARWGRTGGDHRFGALQRYALAREQNTLRLALESTTLEAASGLIANLATVVSALSIHMGLAKPVLNSSGGLLPPSNPNKDARRKRVLVYGGSSAVGGLAVQYAAAAGYEVVTTASPANRPLVEARKAATHIIDHCQSREDLLDEIRAHGPYDGGIFEAIGSQTTTQLMADLLRDTGGQFFSTSPSPGDDRLPDNVTKTWSGYSEDLVSNPENRELRTWYMERFLPRVLKDGTIWPNPALWLPGGLRSAQRALDMLHEGRISGKKVLINPQE</sequence>
<evidence type="ECO:0000256" key="3">
    <source>
        <dbReference type="ARBA" id="ARBA00022857"/>
    </source>
</evidence>
<dbReference type="GeneID" id="30971926"/>
<dbReference type="PANTHER" id="PTHR45348:SF2">
    <property type="entry name" value="ZINC-TYPE ALCOHOL DEHYDROGENASE-LIKE PROTEIN C2E1P3.01"/>
    <property type="match status" value="1"/>
</dbReference>
<keyword evidence="3" id="KW-0521">NADP</keyword>
<dbReference type="SMART" id="SM00829">
    <property type="entry name" value="PKS_ER"/>
    <property type="match status" value="1"/>
</dbReference>
<evidence type="ECO:0000313" key="7">
    <source>
        <dbReference type="Proteomes" id="UP000184546"/>
    </source>
</evidence>
<dbReference type="InterPro" id="IPR013154">
    <property type="entry name" value="ADH-like_N"/>
</dbReference>
<dbReference type="OrthoDB" id="3509362at2759"/>
<dbReference type="CDD" id="cd08249">
    <property type="entry name" value="enoyl_reductase_like"/>
    <property type="match status" value="1"/>
</dbReference>
<dbReference type="InterPro" id="IPR047122">
    <property type="entry name" value="Trans-enoyl_RdTase-like"/>
</dbReference>
<dbReference type="STRING" id="690307.A0A1L9X751"/>
<accession>A0A1L9X751</accession>
<dbReference type="EMBL" id="KV878970">
    <property type="protein sequence ID" value="OJK04280.1"/>
    <property type="molecule type" value="Genomic_DNA"/>
</dbReference>
<gene>
    <name evidence="6" type="ORF">ASPACDRAFT_1877682</name>
</gene>
<dbReference type="VEuPathDB" id="FungiDB:ASPACDRAFT_1877682"/>
<evidence type="ECO:0000313" key="6">
    <source>
        <dbReference type="EMBL" id="OJK04280.1"/>
    </source>
</evidence>
<proteinExistence type="inferred from homology"/>
<dbReference type="Gene3D" id="3.40.50.720">
    <property type="entry name" value="NAD(P)-binding Rossmann-like Domain"/>
    <property type="match status" value="1"/>
</dbReference>
<dbReference type="InterPro" id="IPR036291">
    <property type="entry name" value="NAD(P)-bd_dom_sf"/>
</dbReference>
<dbReference type="GO" id="GO:0016651">
    <property type="term" value="F:oxidoreductase activity, acting on NAD(P)H"/>
    <property type="evidence" value="ECO:0007669"/>
    <property type="project" value="InterPro"/>
</dbReference>
<dbReference type="Gene3D" id="3.90.180.10">
    <property type="entry name" value="Medium-chain alcohol dehydrogenases, catalytic domain"/>
    <property type="match status" value="1"/>
</dbReference>
<dbReference type="AlphaFoldDB" id="A0A1L9X751"/>
<dbReference type="PANTHER" id="PTHR45348">
    <property type="entry name" value="HYPOTHETICAL OXIDOREDUCTASE (EUROFUNG)"/>
    <property type="match status" value="1"/>
</dbReference>
<dbReference type="OMA" id="RKFEGWS"/>
<dbReference type="GO" id="GO:0000166">
    <property type="term" value="F:nucleotide binding"/>
    <property type="evidence" value="ECO:0007669"/>
    <property type="project" value="UniProtKB-KW"/>
</dbReference>
<name>A0A1L9X751_ASPA1</name>
<dbReference type="Proteomes" id="UP000184546">
    <property type="component" value="Unassembled WGS sequence"/>
</dbReference>
<dbReference type="Pfam" id="PF08240">
    <property type="entry name" value="ADH_N"/>
    <property type="match status" value="1"/>
</dbReference>
<feature type="domain" description="Enoyl reductase (ER)" evidence="5">
    <location>
        <begin position="7"/>
        <end position="352"/>
    </location>
</feature>
<dbReference type="InterPro" id="IPR020843">
    <property type="entry name" value="ER"/>
</dbReference>